<keyword evidence="2" id="KW-1185">Reference proteome</keyword>
<comment type="caution">
    <text evidence="1">The sequence shown here is derived from an EMBL/GenBank/DDBJ whole genome shotgun (WGS) entry which is preliminary data.</text>
</comment>
<dbReference type="RefSeq" id="WP_237603012.1">
    <property type="nucleotide sequence ID" value="NZ_JAIRBA010000016.1"/>
</dbReference>
<dbReference type="InterPro" id="IPR049574">
    <property type="entry name" value="CrtA-like"/>
</dbReference>
<reference evidence="1" key="1">
    <citation type="submission" date="2021-09" db="EMBL/GenBank/DDBJ databases">
        <title>Genome of Aequorivita sp. strain F47161.</title>
        <authorList>
            <person name="Wang Y."/>
        </authorList>
    </citation>
    <scope>NUCLEOTIDE SEQUENCE</scope>
    <source>
        <strain evidence="1">F47161</strain>
    </source>
</reference>
<proteinExistence type="predicted"/>
<name>A0A9X1U1T7_9FLAO</name>
<organism evidence="1 2">
    <name type="scientific">Aequorivita vitellina</name>
    <dbReference type="NCBI Taxonomy" id="2874475"/>
    <lineage>
        <taxon>Bacteria</taxon>
        <taxon>Pseudomonadati</taxon>
        <taxon>Bacteroidota</taxon>
        <taxon>Flavobacteriia</taxon>
        <taxon>Flavobacteriales</taxon>
        <taxon>Flavobacteriaceae</taxon>
        <taxon>Aequorivita</taxon>
    </lineage>
</organism>
<evidence type="ECO:0008006" key="3">
    <source>
        <dbReference type="Google" id="ProtNLM"/>
    </source>
</evidence>
<sequence>MIIFSYHLVELPIATAVKGLFSIPISKKTKGLIHREYMTAMTLGSPIFSTSRFLITEAAIFIQWESEFALNEYLKQDDFGRILAKGWHVRLSFIRDWGAFSGFKIPKQKAKLETVNSPVVAVTIARMKPLEIPRFLHWGRPVEKLVRDHPGTILSLASVRFPNTVSTFSIWKTEVEMTNMVHGHSAVPKPKRHSNAMKERARRNFHFEFTTLRFKPIAEFGTWKGKKDFVPNIEKVNR</sequence>
<gene>
    <name evidence="1" type="ORF">K8089_09340</name>
</gene>
<evidence type="ECO:0000313" key="2">
    <source>
        <dbReference type="Proteomes" id="UP001139461"/>
    </source>
</evidence>
<dbReference type="EMBL" id="JAIRBA010000016">
    <property type="protein sequence ID" value="MCG2419225.1"/>
    <property type="molecule type" value="Genomic_DNA"/>
</dbReference>
<dbReference type="CDD" id="cd21650">
    <property type="entry name" value="CrtA-like"/>
    <property type="match status" value="1"/>
</dbReference>
<dbReference type="Proteomes" id="UP001139461">
    <property type="component" value="Unassembled WGS sequence"/>
</dbReference>
<protein>
    <recommendedName>
        <fullName evidence="3">Spheroidene monooxygenase</fullName>
    </recommendedName>
</protein>
<dbReference type="AlphaFoldDB" id="A0A9X1U1T7"/>
<evidence type="ECO:0000313" key="1">
    <source>
        <dbReference type="EMBL" id="MCG2419225.1"/>
    </source>
</evidence>
<accession>A0A9X1U1T7</accession>